<evidence type="ECO:0000313" key="1">
    <source>
        <dbReference type="EMBL" id="MDZ5759022.1"/>
    </source>
</evidence>
<protein>
    <submittedName>
        <fullName evidence="1">Uncharacterized protein</fullName>
    </submittedName>
</protein>
<organism evidence="1 2">
    <name type="scientific">Carnobacterium maltaromaticum</name>
    <name type="common">Carnobacterium piscicola</name>
    <dbReference type="NCBI Taxonomy" id="2751"/>
    <lineage>
        <taxon>Bacteria</taxon>
        <taxon>Bacillati</taxon>
        <taxon>Bacillota</taxon>
        <taxon>Bacilli</taxon>
        <taxon>Lactobacillales</taxon>
        <taxon>Carnobacteriaceae</taxon>
        <taxon>Carnobacterium</taxon>
    </lineage>
</organism>
<reference evidence="1" key="1">
    <citation type="submission" date="2023-08" db="EMBL/GenBank/DDBJ databases">
        <title>Genomic characterization of piscicolin 126 produced by Carnobacterium maltaromaticum CM22 strain isolated from salmon (Salmo salar).</title>
        <authorList>
            <person name="Gonzalez-Gragera E."/>
            <person name="Garcia-Lopez J.D."/>
            <person name="Teso-Perez C."/>
            <person name="Gimenez-Hernandez I."/>
            <person name="Peralta-Sanchez J.M."/>
            <person name="Valdivia E."/>
            <person name="Montalban-Lopez M."/>
            <person name="Martin-Platero A.M."/>
            <person name="Banos A."/>
            <person name="Martinez-Bueno M."/>
        </authorList>
    </citation>
    <scope>NUCLEOTIDE SEQUENCE</scope>
    <source>
        <strain evidence="1">CM22</strain>
    </source>
</reference>
<gene>
    <name evidence="1" type="ORF">RAK27_10170</name>
</gene>
<comment type="caution">
    <text evidence="1">The sequence shown here is derived from an EMBL/GenBank/DDBJ whole genome shotgun (WGS) entry which is preliminary data.</text>
</comment>
<accession>A0AAW9JRC7</accession>
<proteinExistence type="predicted"/>
<dbReference type="EMBL" id="JAVBVO010000003">
    <property type="protein sequence ID" value="MDZ5759022.1"/>
    <property type="molecule type" value="Genomic_DNA"/>
</dbReference>
<name>A0AAW9JRC7_CARML</name>
<dbReference type="GeneID" id="83604991"/>
<dbReference type="AlphaFoldDB" id="A0AAW9JRC7"/>
<evidence type="ECO:0000313" key="2">
    <source>
        <dbReference type="Proteomes" id="UP001290462"/>
    </source>
</evidence>
<sequence length="93" mass="10690">MDGSEALNYLIEKTKNWPEMVIFVNWGMDSNTREVTLVAAYSHLITEKASFLKDGTEHGIQGTFFALTEKIFSKKRLNQWLEEIHLEKADARG</sequence>
<dbReference type="Proteomes" id="UP001290462">
    <property type="component" value="Unassembled WGS sequence"/>
</dbReference>
<dbReference type="RefSeq" id="WP_010054555.1">
    <property type="nucleotide sequence ID" value="NZ_CAJGUR010000056.1"/>
</dbReference>